<feature type="region of interest" description="Disordered" evidence="1">
    <location>
        <begin position="1"/>
        <end position="35"/>
    </location>
</feature>
<accession>A0ABR2VAD7</accession>
<gene>
    <name evidence="2" type="ORF">SUNI508_03890</name>
</gene>
<reference evidence="2 3" key="1">
    <citation type="journal article" date="2024" name="J. Plant Pathol.">
        <title>Sequence and assembly of the genome of Seiridium unicorne, isolate CBS 538.82, causal agent of cypress canker disease.</title>
        <authorList>
            <person name="Scali E."/>
            <person name="Rocca G.D."/>
            <person name="Danti R."/>
            <person name="Garbelotto M."/>
            <person name="Barberini S."/>
            <person name="Baroncelli R."/>
            <person name="Emiliani G."/>
        </authorList>
    </citation>
    <scope>NUCLEOTIDE SEQUENCE [LARGE SCALE GENOMIC DNA]</scope>
    <source>
        <strain evidence="2 3">BM-138-508</strain>
    </source>
</reference>
<feature type="compositionally biased region" description="Acidic residues" evidence="1">
    <location>
        <begin position="12"/>
        <end position="21"/>
    </location>
</feature>
<comment type="caution">
    <text evidence="2">The sequence shown here is derived from an EMBL/GenBank/DDBJ whole genome shotgun (WGS) entry which is preliminary data.</text>
</comment>
<evidence type="ECO:0000313" key="2">
    <source>
        <dbReference type="EMBL" id="KAK9423874.1"/>
    </source>
</evidence>
<name>A0ABR2VAD7_9PEZI</name>
<organism evidence="2 3">
    <name type="scientific">Seiridium unicorne</name>
    <dbReference type="NCBI Taxonomy" id="138068"/>
    <lineage>
        <taxon>Eukaryota</taxon>
        <taxon>Fungi</taxon>
        <taxon>Dikarya</taxon>
        <taxon>Ascomycota</taxon>
        <taxon>Pezizomycotina</taxon>
        <taxon>Sordariomycetes</taxon>
        <taxon>Xylariomycetidae</taxon>
        <taxon>Amphisphaeriales</taxon>
        <taxon>Sporocadaceae</taxon>
        <taxon>Seiridium</taxon>
    </lineage>
</organism>
<sequence>MSESNPIILITDSDDSMDSDAMDTTSGEPSVTKNSDTKKCAELGCDGRLGRHQTKCDEHSISDHRAKGGVCAVKDCNFATVGSGQFCVSHYPDLDVNTRPKVVEIQRTIEEYLKRREAGLCQLCDNKIPQKSEFCNDHSISNTCPERQREYAALIYALDNPIIGTKSIHLEGQHHEITGPQESQPVEGQLACQVPFGPGKHCIFPAKTTSGRCWHHLVQGYDDRLSPEAICAQLFCSTPGI</sequence>
<keyword evidence="3" id="KW-1185">Reference proteome</keyword>
<proteinExistence type="predicted"/>
<protein>
    <submittedName>
        <fullName evidence="2">Uncharacterized protein</fullName>
    </submittedName>
</protein>
<dbReference type="Proteomes" id="UP001408356">
    <property type="component" value="Unassembled WGS sequence"/>
</dbReference>
<evidence type="ECO:0000256" key="1">
    <source>
        <dbReference type="SAM" id="MobiDB-lite"/>
    </source>
</evidence>
<dbReference type="EMBL" id="JARVKF010000057">
    <property type="protein sequence ID" value="KAK9423874.1"/>
    <property type="molecule type" value="Genomic_DNA"/>
</dbReference>
<evidence type="ECO:0000313" key="3">
    <source>
        <dbReference type="Proteomes" id="UP001408356"/>
    </source>
</evidence>